<sequence>MSLPSFEADHVFGRLDGAVALVTGAGTGLGLLAARALASNGATVFITGRREDKLVEAVEVHGQGLRGKFVPLQLDVTDADSLKKVAAEVQSKEGKLHILINNAGMIGPLTFLLGGGGGDDNPSSQLSYSEKHLSNESFSQWDDTLRLNTSSVFFSTMTFLPLLEAGLKAPFRAGFSLTVINLSSVNSLIKKNNAAVSCYAYSATKAAVNHLTRTLAHDLNYGHKVVGPPGIRVNAICPGVFASEMTGKPSQRGGVTPAEDVDVQPVNGRLGTPEEFASAILFMANNTFLQGQVVVLCGGWTSIDPCTV</sequence>
<dbReference type="PRINTS" id="PR00080">
    <property type="entry name" value="SDRFAMILY"/>
</dbReference>
<accession>A0AAN6JHN6</accession>
<dbReference type="Proteomes" id="UP001176521">
    <property type="component" value="Unassembled WGS sequence"/>
</dbReference>
<name>A0AAN6JHN6_9BASI</name>
<dbReference type="EMBL" id="JAPDMQ010000702">
    <property type="protein sequence ID" value="KAK0521169.1"/>
    <property type="molecule type" value="Genomic_DNA"/>
</dbReference>
<evidence type="ECO:0000313" key="5">
    <source>
        <dbReference type="EMBL" id="KAK0521169.1"/>
    </source>
</evidence>
<comment type="similarity">
    <text evidence="1 4">Belongs to the short-chain dehydrogenases/reductases (SDR) family.</text>
</comment>
<protein>
    <recommendedName>
        <fullName evidence="7">Short-chain dehydrogenase</fullName>
    </recommendedName>
</protein>
<proteinExistence type="inferred from homology"/>
<dbReference type="GO" id="GO:0016491">
    <property type="term" value="F:oxidoreductase activity"/>
    <property type="evidence" value="ECO:0007669"/>
    <property type="project" value="UniProtKB-KW"/>
</dbReference>
<dbReference type="PANTHER" id="PTHR43618:SF4">
    <property type="entry name" value="SHORT CHAIN DEHYDROGENASE_REDUCTASE FAMILY (AFU_ORTHOLOGUE AFUA_7G04540)"/>
    <property type="match status" value="1"/>
</dbReference>
<dbReference type="Pfam" id="PF00106">
    <property type="entry name" value="adh_short"/>
    <property type="match status" value="1"/>
</dbReference>
<dbReference type="PANTHER" id="PTHR43618">
    <property type="entry name" value="7-ALPHA-HYDROXYSTEROID DEHYDROGENASE"/>
    <property type="match status" value="1"/>
</dbReference>
<evidence type="ECO:0000256" key="2">
    <source>
        <dbReference type="ARBA" id="ARBA00022857"/>
    </source>
</evidence>
<dbReference type="PRINTS" id="PR00081">
    <property type="entry name" value="GDHRDH"/>
</dbReference>
<dbReference type="CDD" id="cd05233">
    <property type="entry name" value="SDR_c"/>
    <property type="match status" value="1"/>
</dbReference>
<dbReference type="InterPro" id="IPR052178">
    <property type="entry name" value="Sec_Metab_Biosynth_SDR"/>
</dbReference>
<dbReference type="InterPro" id="IPR020904">
    <property type="entry name" value="Sc_DH/Rdtase_CS"/>
</dbReference>
<keyword evidence="2" id="KW-0521">NADP</keyword>
<evidence type="ECO:0000256" key="1">
    <source>
        <dbReference type="ARBA" id="ARBA00006484"/>
    </source>
</evidence>
<keyword evidence="3" id="KW-0560">Oxidoreductase</keyword>
<dbReference type="Gene3D" id="3.40.50.720">
    <property type="entry name" value="NAD(P)-binding Rossmann-like Domain"/>
    <property type="match status" value="1"/>
</dbReference>
<dbReference type="InterPro" id="IPR002347">
    <property type="entry name" value="SDR_fam"/>
</dbReference>
<reference evidence="5" key="1">
    <citation type="journal article" date="2023" name="PhytoFront">
        <title>Draft Genome Resources of Seven Strains of Tilletia horrida, Causal Agent of Kernel Smut of Rice.</title>
        <authorList>
            <person name="Khanal S."/>
            <person name="Antony Babu S."/>
            <person name="Zhou X.G."/>
        </authorList>
    </citation>
    <scope>NUCLEOTIDE SEQUENCE</scope>
    <source>
        <strain evidence="5">TX3</strain>
    </source>
</reference>
<dbReference type="SUPFAM" id="SSF51735">
    <property type="entry name" value="NAD(P)-binding Rossmann-fold domains"/>
    <property type="match status" value="1"/>
</dbReference>
<comment type="caution">
    <text evidence="5">The sequence shown here is derived from an EMBL/GenBank/DDBJ whole genome shotgun (WGS) entry which is preliminary data.</text>
</comment>
<gene>
    <name evidence="5" type="ORF">OC842_006867</name>
</gene>
<dbReference type="AlphaFoldDB" id="A0AAN6JHN6"/>
<evidence type="ECO:0000256" key="3">
    <source>
        <dbReference type="ARBA" id="ARBA00023002"/>
    </source>
</evidence>
<evidence type="ECO:0000256" key="4">
    <source>
        <dbReference type="RuleBase" id="RU000363"/>
    </source>
</evidence>
<evidence type="ECO:0000313" key="6">
    <source>
        <dbReference type="Proteomes" id="UP001176521"/>
    </source>
</evidence>
<organism evidence="5 6">
    <name type="scientific">Tilletia horrida</name>
    <dbReference type="NCBI Taxonomy" id="155126"/>
    <lineage>
        <taxon>Eukaryota</taxon>
        <taxon>Fungi</taxon>
        <taxon>Dikarya</taxon>
        <taxon>Basidiomycota</taxon>
        <taxon>Ustilaginomycotina</taxon>
        <taxon>Exobasidiomycetes</taxon>
        <taxon>Tilletiales</taxon>
        <taxon>Tilletiaceae</taxon>
        <taxon>Tilletia</taxon>
    </lineage>
</organism>
<dbReference type="PROSITE" id="PS00061">
    <property type="entry name" value="ADH_SHORT"/>
    <property type="match status" value="1"/>
</dbReference>
<dbReference type="InterPro" id="IPR036291">
    <property type="entry name" value="NAD(P)-bd_dom_sf"/>
</dbReference>
<evidence type="ECO:0008006" key="7">
    <source>
        <dbReference type="Google" id="ProtNLM"/>
    </source>
</evidence>
<keyword evidence="6" id="KW-1185">Reference proteome</keyword>